<name>A0ABD7PDH1_KLEVA</name>
<reference evidence="1 2" key="1">
    <citation type="submission" date="2018-08" db="EMBL/GenBank/DDBJ databases">
        <authorList>
            <consortium name="Pathogen Informatics"/>
        </authorList>
    </citation>
    <scope>NUCLEOTIDE SEQUENCE [LARGE SCALE GENOMIC DNA]</scope>
    <source>
        <strain evidence="1 2">EuSCAPE_TR218</strain>
    </source>
</reference>
<evidence type="ECO:0000313" key="2">
    <source>
        <dbReference type="Proteomes" id="UP000258928"/>
    </source>
</evidence>
<evidence type="ECO:0000313" key="1">
    <source>
        <dbReference type="EMBL" id="SXF99100.1"/>
    </source>
</evidence>
<sequence length="130" mass="15070">MLLSKQRMLLNELQGVFSERDVYLFNNVLSYIKNNVDKSYYPIKVLREASGCESDADLLKLVRYFCGAHSKLFNINYCYYDFDNEEVPISAECYYKALIKGIAPISLDSGREIDDFDVNNISFYCILNVK</sequence>
<dbReference type="EMBL" id="UKAS01000035">
    <property type="protein sequence ID" value="SXF99100.1"/>
    <property type="molecule type" value="Genomic_DNA"/>
</dbReference>
<dbReference type="AlphaFoldDB" id="A0ABD7PDH1"/>
<gene>
    <name evidence="1" type="ORF">SAMEA3729809_05297</name>
</gene>
<organism evidence="1 2">
    <name type="scientific">Klebsiella variicola</name>
    <dbReference type="NCBI Taxonomy" id="244366"/>
    <lineage>
        <taxon>Bacteria</taxon>
        <taxon>Pseudomonadati</taxon>
        <taxon>Pseudomonadota</taxon>
        <taxon>Gammaproteobacteria</taxon>
        <taxon>Enterobacterales</taxon>
        <taxon>Enterobacteriaceae</taxon>
        <taxon>Klebsiella/Raoultella group</taxon>
        <taxon>Klebsiella</taxon>
        <taxon>Klebsiella pneumoniae complex</taxon>
    </lineage>
</organism>
<dbReference type="RefSeq" id="WP_139840603.1">
    <property type="nucleotide sequence ID" value="NZ_FWLK01000011.1"/>
</dbReference>
<comment type="caution">
    <text evidence="1">The sequence shown here is derived from an EMBL/GenBank/DDBJ whole genome shotgun (WGS) entry which is preliminary data.</text>
</comment>
<accession>A0ABD7PDH1</accession>
<dbReference type="Proteomes" id="UP000258928">
    <property type="component" value="Unassembled WGS sequence"/>
</dbReference>
<proteinExistence type="predicted"/>
<protein>
    <submittedName>
        <fullName evidence="1">Uncharacterized protein</fullName>
    </submittedName>
</protein>